<organism evidence="2 3">
    <name type="scientific">Viridothelium virens</name>
    <name type="common">Speckled blister lichen</name>
    <name type="synonym">Trypethelium virens</name>
    <dbReference type="NCBI Taxonomy" id="1048519"/>
    <lineage>
        <taxon>Eukaryota</taxon>
        <taxon>Fungi</taxon>
        <taxon>Dikarya</taxon>
        <taxon>Ascomycota</taxon>
        <taxon>Pezizomycotina</taxon>
        <taxon>Dothideomycetes</taxon>
        <taxon>Dothideomycetes incertae sedis</taxon>
        <taxon>Trypetheliales</taxon>
        <taxon>Trypetheliaceae</taxon>
        <taxon>Viridothelium</taxon>
    </lineage>
</organism>
<proteinExistence type="inferred from homology"/>
<dbReference type="SUPFAM" id="SSF54001">
    <property type="entry name" value="Cysteine proteinases"/>
    <property type="match status" value="1"/>
</dbReference>
<comment type="similarity">
    <text evidence="1">Belongs to the arylamine N-acetyltransferase family.</text>
</comment>
<dbReference type="PANTHER" id="PTHR11786:SF0">
    <property type="entry name" value="ARYLAMINE N-ACETYLTRANSFERASE 4-RELATED"/>
    <property type="match status" value="1"/>
</dbReference>
<dbReference type="InterPro" id="IPR001447">
    <property type="entry name" value="Arylamine_N-AcTrfase"/>
</dbReference>
<dbReference type="EMBL" id="ML991780">
    <property type="protein sequence ID" value="KAF2237323.1"/>
    <property type="molecule type" value="Genomic_DNA"/>
</dbReference>
<dbReference type="AlphaFoldDB" id="A0A6A6HIG5"/>
<dbReference type="OrthoDB" id="10260017at2759"/>
<protein>
    <submittedName>
        <fullName evidence="2">Cysteine proteinase</fullName>
    </submittedName>
</protein>
<name>A0A6A6HIG5_VIRVR</name>
<keyword evidence="3" id="KW-1185">Reference proteome</keyword>
<accession>A0A6A6HIG5</accession>
<evidence type="ECO:0000313" key="3">
    <source>
        <dbReference type="Proteomes" id="UP000800092"/>
    </source>
</evidence>
<dbReference type="GO" id="GO:0016407">
    <property type="term" value="F:acetyltransferase activity"/>
    <property type="evidence" value="ECO:0007669"/>
    <property type="project" value="InterPro"/>
</dbReference>
<dbReference type="Gene3D" id="3.30.2140.20">
    <property type="match status" value="1"/>
</dbReference>
<reference evidence="2" key="1">
    <citation type="journal article" date="2020" name="Stud. Mycol.">
        <title>101 Dothideomycetes genomes: a test case for predicting lifestyles and emergence of pathogens.</title>
        <authorList>
            <person name="Haridas S."/>
            <person name="Albert R."/>
            <person name="Binder M."/>
            <person name="Bloem J."/>
            <person name="Labutti K."/>
            <person name="Salamov A."/>
            <person name="Andreopoulos B."/>
            <person name="Baker S."/>
            <person name="Barry K."/>
            <person name="Bills G."/>
            <person name="Bluhm B."/>
            <person name="Cannon C."/>
            <person name="Castanera R."/>
            <person name="Culley D."/>
            <person name="Daum C."/>
            <person name="Ezra D."/>
            <person name="Gonzalez J."/>
            <person name="Henrissat B."/>
            <person name="Kuo A."/>
            <person name="Liang C."/>
            <person name="Lipzen A."/>
            <person name="Lutzoni F."/>
            <person name="Magnuson J."/>
            <person name="Mondo S."/>
            <person name="Nolan M."/>
            <person name="Ohm R."/>
            <person name="Pangilinan J."/>
            <person name="Park H.-J."/>
            <person name="Ramirez L."/>
            <person name="Alfaro M."/>
            <person name="Sun H."/>
            <person name="Tritt A."/>
            <person name="Yoshinaga Y."/>
            <person name="Zwiers L.-H."/>
            <person name="Turgeon B."/>
            <person name="Goodwin S."/>
            <person name="Spatafora J."/>
            <person name="Crous P."/>
            <person name="Grigoriev I."/>
        </authorList>
    </citation>
    <scope>NUCLEOTIDE SEQUENCE</scope>
    <source>
        <strain evidence="2">Tuck. ex Michener</strain>
    </source>
</reference>
<evidence type="ECO:0000256" key="1">
    <source>
        <dbReference type="ARBA" id="ARBA00006547"/>
    </source>
</evidence>
<gene>
    <name evidence="2" type="ORF">EV356DRAFT_564700</name>
</gene>
<evidence type="ECO:0000313" key="2">
    <source>
        <dbReference type="EMBL" id="KAF2237323.1"/>
    </source>
</evidence>
<dbReference type="Proteomes" id="UP000800092">
    <property type="component" value="Unassembled WGS sequence"/>
</dbReference>
<dbReference type="Pfam" id="PF00797">
    <property type="entry name" value="Acetyltransf_2"/>
    <property type="match status" value="1"/>
</dbReference>
<dbReference type="PANTHER" id="PTHR11786">
    <property type="entry name" value="N-HYDROXYARYLAMINE O-ACETYLTRANSFERASE"/>
    <property type="match status" value="1"/>
</dbReference>
<dbReference type="InterPro" id="IPR053710">
    <property type="entry name" value="Arylamine_NAT_domain_sf"/>
</dbReference>
<dbReference type="InterPro" id="IPR038765">
    <property type="entry name" value="Papain-like_cys_pep_sf"/>
</dbReference>
<sequence length="352" mass="39785">MTHNHPDSPYTPDQLTTYFNHISLSLSSPLPPPSLHLLSLLITHHLARVPFENTKLHYSSHPRTPVPPYTHNRVPPLDPESLYVNFVQKGRGGYCVEQNAFFASVLRGLGFEVRQRGGRVNRRLTGDGASGWSGWSHMVNLVGLPVSGDGDERSVGDEGEKEWWLVDVGFGAEGLLEPIRVDYDEESGAPHMVGGIGEMECRVRKFGVGVEENDQEQEGVDQKEELRVYETRVKGRKEGRWLPAYSFTRYLDFQSSDYEIMNWYVATHPKSWFTQRLGCALFLREGHKLVGTVTLDGEAFERRVGGSKENLRICKTEAERVEGLKKWFRMYFSDDEVEGIGEPAAIISENVS</sequence>